<protein>
    <submittedName>
        <fullName evidence="1">(wild Malaysian banana) hypothetical protein</fullName>
    </submittedName>
</protein>
<evidence type="ECO:0000313" key="1">
    <source>
        <dbReference type="EMBL" id="CAG1834108.1"/>
    </source>
</evidence>
<dbReference type="EMBL" id="HG996474">
    <property type="protein sequence ID" value="CAG1834108.1"/>
    <property type="molecule type" value="Genomic_DNA"/>
</dbReference>
<evidence type="ECO:0000313" key="3">
    <source>
        <dbReference type="Proteomes" id="UP000012960"/>
    </source>
</evidence>
<dbReference type="Gramene" id="Ma09_t03680.1">
    <property type="protein sequence ID" value="Ma09_p03680.1"/>
    <property type="gene ID" value="Ma09_g03680"/>
</dbReference>
<name>A0A804KFM6_MUSAM</name>
<dbReference type="EnsemblPlants" id="Ma09_t03680.1">
    <property type="protein sequence ID" value="Ma09_p03680.1"/>
    <property type="gene ID" value="Ma09_g03680"/>
</dbReference>
<reference evidence="2" key="2">
    <citation type="submission" date="2021-05" db="UniProtKB">
        <authorList>
            <consortium name="EnsemblPlants"/>
        </authorList>
    </citation>
    <scope>IDENTIFICATION</scope>
    <source>
        <strain evidence="2">subsp. malaccensis</strain>
    </source>
</reference>
<dbReference type="AlphaFoldDB" id="A0A804KFM6"/>
<sequence>MATPEAPMKALDFESSTALLPSYFSTGQRPYSGLRKSLASSLPLTRKKRAKNCIDATAPGLPMLWLLSDPLCY</sequence>
<evidence type="ECO:0000313" key="2">
    <source>
        <dbReference type="EnsemblPlants" id="Ma09_p03680.1"/>
    </source>
</evidence>
<proteinExistence type="predicted"/>
<keyword evidence="3" id="KW-1185">Reference proteome</keyword>
<dbReference type="Proteomes" id="UP000012960">
    <property type="component" value="Unplaced"/>
</dbReference>
<accession>A0A804KFM6</accession>
<gene>
    <name evidence="1" type="ORF">GSMUA_222130.1</name>
</gene>
<reference evidence="1" key="1">
    <citation type="submission" date="2021-03" db="EMBL/GenBank/DDBJ databases">
        <authorList>
            <consortium name="Genoscope - CEA"/>
            <person name="William W."/>
        </authorList>
    </citation>
    <scope>NUCLEOTIDE SEQUENCE</scope>
    <source>
        <strain evidence="1">Doubled-haploid Pahang</strain>
    </source>
</reference>
<dbReference type="InParanoid" id="A0A804KFM6"/>
<organism evidence="2 3">
    <name type="scientific">Musa acuminata subsp. malaccensis</name>
    <name type="common">Wild banana</name>
    <name type="synonym">Musa malaccensis</name>
    <dbReference type="NCBI Taxonomy" id="214687"/>
    <lineage>
        <taxon>Eukaryota</taxon>
        <taxon>Viridiplantae</taxon>
        <taxon>Streptophyta</taxon>
        <taxon>Embryophyta</taxon>
        <taxon>Tracheophyta</taxon>
        <taxon>Spermatophyta</taxon>
        <taxon>Magnoliopsida</taxon>
        <taxon>Liliopsida</taxon>
        <taxon>Zingiberales</taxon>
        <taxon>Musaceae</taxon>
        <taxon>Musa</taxon>
    </lineage>
</organism>